<protein>
    <submittedName>
        <fullName evidence="1">Uncharacterized protein</fullName>
    </submittedName>
</protein>
<accession>A0A0H3ZXB2</accession>
<evidence type="ECO:0000313" key="1">
    <source>
        <dbReference type="EMBL" id="AKN40940.1"/>
    </source>
</evidence>
<reference evidence="1" key="1">
    <citation type="journal article" date="2015" name="MBio">
        <title>Eco-Evolutionary Dynamics of Episomes among Ecologically Cohesive Bacterial Populations.</title>
        <authorList>
            <person name="Xue H."/>
            <person name="Cordero O.X."/>
            <person name="Camas F.M."/>
            <person name="Trimble W."/>
            <person name="Meyer F."/>
            <person name="Guglielmini J."/>
            <person name="Rocha E.P."/>
            <person name="Polz M.F."/>
        </authorList>
    </citation>
    <scope>NUCLEOTIDE SEQUENCE</scope>
    <source>
        <strain evidence="1">5F_275</strain>
    </source>
</reference>
<dbReference type="EMBL" id="KP795713">
    <property type="protein sequence ID" value="AKN40940.1"/>
    <property type="molecule type" value="Genomic_DNA"/>
</dbReference>
<sequence>MYSFVEVDFINLDFDSLVSLFLNVFADIFNVLHITSLERGLSVTYPS</sequence>
<name>A0A0H3ZXB2_9VIBR</name>
<organism evidence="1">
    <name type="scientific">Vibrio tasmaniensis</name>
    <dbReference type="NCBI Taxonomy" id="212663"/>
    <lineage>
        <taxon>Bacteria</taxon>
        <taxon>Pseudomonadati</taxon>
        <taxon>Pseudomonadota</taxon>
        <taxon>Gammaproteobacteria</taxon>
        <taxon>Vibrionales</taxon>
        <taxon>Vibrionaceae</taxon>
        <taxon>Vibrio</taxon>
    </lineage>
</organism>
<dbReference type="AlphaFoldDB" id="A0A0H3ZXB2"/>
<proteinExistence type="predicted"/>